<protein>
    <submittedName>
        <fullName evidence="2">Pyridoxamine 5'-phosphate oxidase</fullName>
    </submittedName>
</protein>
<dbReference type="AlphaFoldDB" id="W8T7N9"/>
<keyword evidence="3" id="KW-1185">Reference proteome</keyword>
<dbReference type="eggNOG" id="COG3467">
    <property type="taxonomic scope" value="Bacteria"/>
</dbReference>
<sequence length="169" mass="18980">MKNNYDEPMFIDVKRGRVEEEEGPAGVEEAIRNLCDEQSFAVLATQGQGQPYATLISFATSPDMKYAIFATPIQTRKYSLIQGDQMISMLIDNRSSQPNSLNSISALTITGKAKALSDEESIELWSGLLLCKHPYLSHFVKSPSTALIVVEVTGYFYVRRFQEVFQWSP</sequence>
<dbReference type="SUPFAM" id="SSF50475">
    <property type="entry name" value="FMN-binding split barrel"/>
    <property type="match status" value="1"/>
</dbReference>
<dbReference type="OrthoDB" id="3034951at2"/>
<dbReference type="EMBL" id="CP007453">
    <property type="protein sequence ID" value="AHM57744.1"/>
    <property type="molecule type" value="Genomic_DNA"/>
</dbReference>
<dbReference type="InterPro" id="IPR011576">
    <property type="entry name" value="Pyridox_Oxase_N"/>
</dbReference>
<proteinExistence type="predicted"/>
<name>W8T7N9_PEPAC</name>
<organism evidence="2 3">
    <name type="scientific">Peptoclostridium acidaminophilum DSM 3953</name>
    <dbReference type="NCBI Taxonomy" id="1286171"/>
    <lineage>
        <taxon>Bacteria</taxon>
        <taxon>Bacillati</taxon>
        <taxon>Bacillota</taxon>
        <taxon>Clostridia</taxon>
        <taxon>Peptostreptococcales</taxon>
        <taxon>Peptoclostridiaceae</taxon>
        <taxon>Peptoclostridium</taxon>
    </lineage>
</organism>
<dbReference type="RefSeq" id="WP_025436623.1">
    <property type="nucleotide sequence ID" value="NZ_CP007453.1"/>
</dbReference>
<dbReference type="InterPro" id="IPR012349">
    <property type="entry name" value="Split_barrel_FMN-bd"/>
</dbReference>
<dbReference type="HOGENOM" id="CLU_123705_0_0_9"/>
<keyword evidence="2" id="KW-0614">Plasmid</keyword>
<evidence type="ECO:0000259" key="1">
    <source>
        <dbReference type="Pfam" id="PF01243"/>
    </source>
</evidence>
<geneLocation type="plasmid" evidence="2 3">
    <name>EAL2_808p</name>
</geneLocation>
<accession>W8T7N9</accession>
<gene>
    <name evidence="2" type="ORF">EAL2_808p02390</name>
</gene>
<evidence type="ECO:0000313" key="2">
    <source>
        <dbReference type="EMBL" id="AHM57744.1"/>
    </source>
</evidence>
<dbReference type="Gene3D" id="2.30.110.10">
    <property type="entry name" value="Electron Transport, Fmn-binding Protein, Chain A"/>
    <property type="match status" value="1"/>
</dbReference>
<dbReference type="Proteomes" id="UP000019591">
    <property type="component" value="Plasmid EAL2_808p"/>
</dbReference>
<dbReference type="KEGG" id="eac:EAL2_808p02390"/>
<feature type="domain" description="Pyridoxamine 5'-phosphate oxidase N-terminal" evidence="1">
    <location>
        <begin position="28"/>
        <end position="125"/>
    </location>
</feature>
<evidence type="ECO:0000313" key="3">
    <source>
        <dbReference type="Proteomes" id="UP000019591"/>
    </source>
</evidence>
<reference evidence="2 3" key="1">
    <citation type="journal article" date="2014" name="Genome Announc.">
        <title>Complete Genome Sequence of Amino Acid-Utilizing Eubacterium acidaminophilum al-2 (DSM 3953).</title>
        <authorList>
            <person name="Poehlein A."/>
            <person name="Andreesen J.R."/>
            <person name="Daniel R."/>
        </authorList>
    </citation>
    <scope>NUCLEOTIDE SEQUENCE [LARGE SCALE GENOMIC DNA]</scope>
    <source>
        <strain evidence="2 3">DSM 3953</strain>
        <plasmid evidence="3">Plasmid EAL2_808p</plasmid>
    </source>
</reference>
<dbReference type="Pfam" id="PF01243">
    <property type="entry name" value="PNPOx_N"/>
    <property type="match status" value="1"/>
</dbReference>
<dbReference type="PATRIC" id="fig|1286171.3.peg.2416"/>